<sequence length="98" mass="11467">MLDKDGQFLSHLLTASQEMGGPWSLSYDVNTHRLWVGSGYNNKHEHELEIQRLTQRVLDLEDQVSETREREMEATQELQQEKLRSTHQRVDSEGSEDQ</sequence>
<feature type="region of interest" description="Disordered" evidence="1">
    <location>
        <begin position="65"/>
        <end position="98"/>
    </location>
</feature>
<evidence type="ECO:0000313" key="3">
    <source>
        <dbReference type="Proteomes" id="UP000005408"/>
    </source>
</evidence>
<protein>
    <submittedName>
        <fullName evidence="2">Uncharacterized protein</fullName>
    </submittedName>
</protein>
<evidence type="ECO:0000256" key="1">
    <source>
        <dbReference type="SAM" id="MobiDB-lite"/>
    </source>
</evidence>
<dbReference type="AlphaFoldDB" id="A0A8W8M5U7"/>
<feature type="compositionally biased region" description="Basic and acidic residues" evidence="1">
    <location>
        <begin position="65"/>
        <end position="92"/>
    </location>
</feature>
<dbReference type="EnsemblMetazoa" id="G31327.1">
    <property type="protein sequence ID" value="G31327.1:cds"/>
    <property type="gene ID" value="G31327"/>
</dbReference>
<organism evidence="2 3">
    <name type="scientific">Magallana gigas</name>
    <name type="common">Pacific oyster</name>
    <name type="synonym">Crassostrea gigas</name>
    <dbReference type="NCBI Taxonomy" id="29159"/>
    <lineage>
        <taxon>Eukaryota</taxon>
        <taxon>Metazoa</taxon>
        <taxon>Spiralia</taxon>
        <taxon>Lophotrochozoa</taxon>
        <taxon>Mollusca</taxon>
        <taxon>Bivalvia</taxon>
        <taxon>Autobranchia</taxon>
        <taxon>Pteriomorphia</taxon>
        <taxon>Ostreida</taxon>
        <taxon>Ostreoidea</taxon>
        <taxon>Ostreidae</taxon>
        <taxon>Magallana</taxon>
    </lineage>
</organism>
<name>A0A8W8M5U7_MAGGI</name>
<keyword evidence="3" id="KW-1185">Reference proteome</keyword>
<reference evidence="2" key="1">
    <citation type="submission" date="2022-08" db="UniProtKB">
        <authorList>
            <consortium name="EnsemblMetazoa"/>
        </authorList>
    </citation>
    <scope>IDENTIFICATION</scope>
    <source>
        <strain evidence="2">05x7-T-G4-1.051#20</strain>
    </source>
</reference>
<proteinExistence type="predicted"/>
<evidence type="ECO:0000313" key="2">
    <source>
        <dbReference type="EnsemblMetazoa" id="G31327.1:cds"/>
    </source>
</evidence>
<dbReference type="Proteomes" id="UP000005408">
    <property type="component" value="Unassembled WGS sequence"/>
</dbReference>
<accession>A0A8W8M5U7</accession>